<dbReference type="InterPro" id="IPR009057">
    <property type="entry name" value="Homeodomain-like_sf"/>
</dbReference>
<evidence type="ECO:0000313" key="7">
    <source>
        <dbReference type="EMBL" id="MEN9063050.1"/>
    </source>
</evidence>
<protein>
    <submittedName>
        <fullName evidence="7">TetR/AcrR family transcriptional regulator</fullName>
    </submittedName>
</protein>
<feature type="domain" description="HTH tetR-type" evidence="6">
    <location>
        <begin position="1"/>
        <end position="60"/>
    </location>
</feature>
<dbReference type="Gene3D" id="1.10.10.60">
    <property type="entry name" value="Homeodomain-like"/>
    <property type="match status" value="1"/>
</dbReference>
<dbReference type="Proteomes" id="UP001428774">
    <property type="component" value="Unassembled WGS sequence"/>
</dbReference>
<feature type="DNA-binding region" description="H-T-H motif" evidence="5">
    <location>
        <begin position="23"/>
        <end position="42"/>
    </location>
</feature>
<evidence type="ECO:0000313" key="8">
    <source>
        <dbReference type="Proteomes" id="UP001428774"/>
    </source>
</evidence>
<evidence type="ECO:0000256" key="5">
    <source>
        <dbReference type="PROSITE-ProRule" id="PRU00335"/>
    </source>
</evidence>
<dbReference type="InterPro" id="IPR050109">
    <property type="entry name" value="HTH-type_TetR-like_transc_reg"/>
</dbReference>
<reference evidence="7 8" key="1">
    <citation type="submission" date="2024-05" db="EMBL/GenBank/DDBJ databases">
        <title>Genome sequence of Ponticoccus litoralis KCCM 90028.</title>
        <authorList>
            <person name="Kim J.M."/>
            <person name="Lee J.K."/>
            <person name="Choi B.J."/>
            <person name="Bayburt H."/>
            <person name="Baek J.H."/>
            <person name="Jeon C.O."/>
        </authorList>
    </citation>
    <scope>NUCLEOTIDE SEQUENCE [LARGE SCALE GENOMIC DNA]</scope>
    <source>
        <strain evidence="7 8">KCCM 90028</strain>
    </source>
</reference>
<sequence>MFKTKSPRTASELFAANGFRAVTIDDISAQLGYTKTVVYYYFKNKNQVLWTIFNQINDAWAHDMDDILASGQDAPTMLWQMIRKHALNVLEQTAWSAIYFREQSNLTEKQRETVNQRAKAFNENFRTVYAKGVKNGDFKDIPAPLVIGGIIGMCNWTHDWYTPDGSLEATQIAEHFADIMLNGCLLQDKAGA</sequence>
<dbReference type="Pfam" id="PF17932">
    <property type="entry name" value="TetR_C_24"/>
    <property type="match status" value="1"/>
</dbReference>
<dbReference type="GO" id="GO:0003700">
    <property type="term" value="F:DNA-binding transcription factor activity"/>
    <property type="evidence" value="ECO:0007669"/>
    <property type="project" value="TreeGrafter"/>
</dbReference>
<evidence type="ECO:0000256" key="1">
    <source>
        <dbReference type="ARBA" id="ARBA00022491"/>
    </source>
</evidence>
<dbReference type="PANTHER" id="PTHR30055">
    <property type="entry name" value="HTH-TYPE TRANSCRIPTIONAL REGULATOR RUTR"/>
    <property type="match status" value="1"/>
</dbReference>
<name>A0AAW9SNE1_9RHOB</name>
<dbReference type="RefSeq" id="WP_347168158.1">
    <property type="nucleotide sequence ID" value="NZ_JBDNCH010000004.1"/>
</dbReference>
<accession>A0AAW9SNE1</accession>
<comment type="caution">
    <text evidence="7">The sequence shown here is derived from an EMBL/GenBank/DDBJ whole genome shotgun (WGS) entry which is preliminary data.</text>
</comment>
<dbReference type="GO" id="GO:0000976">
    <property type="term" value="F:transcription cis-regulatory region binding"/>
    <property type="evidence" value="ECO:0007669"/>
    <property type="project" value="TreeGrafter"/>
</dbReference>
<dbReference type="InterPro" id="IPR036271">
    <property type="entry name" value="Tet_transcr_reg_TetR-rel_C_sf"/>
</dbReference>
<evidence type="ECO:0000256" key="4">
    <source>
        <dbReference type="ARBA" id="ARBA00023163"/>
    </source>
</evidence>
<dbReference type="PROSITE" id="PS50977">
    <property type="entry name" value="HTH_TETR_2"/>
    <property type="match status" value="1"/>
</dbReference>
<keyword evidence="8" id="KW-1185">Reference proteome</keyword>
<dbReference type="PANTHER" id="PTHR30055:SF175">
    <property type="entry name" value="HTH-TYPE TRANSCRIPTIONAL REPRESSOR KSTR2"/>
    <property type="match status" value="1"/>
</dbReference>
<dbReference type="InterPro" id="IPR041490">
    <property type="entry name" value="KstR2_TetR_C"/>
</dbReference>
<dbReference type="EMBL" id="JBDNCH010000004">
    <property type="protein sequence ID" value="MEN9063050.1"/>
    <property type="molecule type" value="Genomic_DNA"/>
</dbReference>
<dbReference type="Gene3D" id="1.10.357.10">
    <property type="entry name" value="Tetracycline Repressor, domain 2"/>
    <property type="match status" value="1"/>
</dbReference>
<keyword evidence="2" id="KW-0805">Transcription regulation</keyword>
<dbReference type="InterPro" id="IPR001647">
    <property type="entry name" value="HTH_TetR"/>
</dbReference>
<evidence type="ECO:0000256" key="2">
    <source>
        <dbReference type="ARBA" id="ARBA00023015"/>
    </source>
</evidence>
<evidence type="ECO:0000259" key="6">
    <source>
        <dbReference type="PROSITE" id="PS50977"/>
    </source>
</evidence>
<evidence type="ECO:0000256" key="3">
    <source>
        <dbReference type="ARBA" id="ARBA00023125"/>
    </source>
</evidence>
<keyword evidence="4" id="KW-0804">Transcription</keyword>
<organism evidence="7 8">
    <name type="scientific">Ponticoccus litoralis</name>
    <dbReference type="NCBI Taxonomy" id="422297"/>
    <lineage>
        <taxon>Bacteria</taxon>
        <taxon>Pseudomonadati</taxon>
        <taxon>Pseudomonadota</taxon>
        <taxon>Alphaproteobacteria</taxon>
        <taxon>Rhodobacterales</taxon>
        <taxon>Roseobacteraceae</taxon>
        <taxon>Ponticoccus</taxon>
    </lineage>
</organism>
<keyword evidence="1" id="KW-0678">Repressor</keyword>
<dbReference type="SUPFAM" id="SSF46689">
    <property type="entry name" value="Homeodomain-like"/>
    <property type="match status" value="1"/>
</dbReference>
<dbReference type="SUPFAM" id="SSF48498">
    <property type="entry name" value="Tetracyclin repressor-like, C-terminal domain"/>
    <property type="match status" value="1"/>
</dbReference>
<dbReference type="AlphaFoldDB" id="A0AAW9SNE1"/>
<keyword evidence="3 5" id="KW-0238">DNA-binding</keyword>
<proteinExistence type="predicted"/>
<gene>
    <name evidence="7" type="ORF">ABFB10_20780</name>
</gene>
<dbReference type="Pfam" id="PF00440">
    <property type="entry name" value="TetR_N"/>
    <property type="match status" value="1"/>
</dbReference>